<dbReference type="AlphaFoldDB" id="A0A0T5VTR8"/>
<evidence type="ECO:0000313" key="2">
    <source>
        <dbReference type="Proteomes" id="UP000051950"/>
    </source>
</evidence>
<sequence length="69" mass="8440">MIWFRVQKIQLFHSLKRFNRNFEIKIKKHLHFKKIISYFTVYKVHKDNMNFNTSIITTIIITTGINQRG</sequence>
<name>A0A0T5VTR8_9SPHI</name>
<comment type="caution">
    <text evidence="1">The sequence shown here is derived from an EMBL/GenBank/DDBJ whole genome shotgun (WGS) entry which is preliminary data.</text>
</comment>
<protein>
    <submittedName>
        <fullName evidence="1">Uncharacterized protein</fullName>
    </submittedName>
</protein>
<evidence type="ECO:0000313" key="1">
    <source>
        <dbReference type="EMBL" id="KRT17200.1"/>
    </source>
</evidence>
<keyword evidence="2" id="KW-1185">Reference proteome</keyword>
<organism evidence="1 2">
    <name type="scientific">Pedobacter ginsenosidimutans</name>
    <dbReference type="NCBI Taxonomy" id="687842"/>
    <lineage>
        <taxon>Bacteria</taxon>
        <taxon>Pseudomonadati</taxon>
        <taxon>Bacteroidota</taxon>
        <taxon>Sphingobacteriia</taxon>
        <taxon>Sphingobacteriales</taxon>
        <taxon>Sphingobacteriaceae</taxon>
        <taxon>Pedobacter</taxon>
    </lineage>
</organism>
<dbReference type="Proteomes" id="UP000051950">
    <property type="component" value="Unassembled WGS sequence"/>
</dbReference>
<reference evidence="1 2" key="1">
    <citation type="submission" date="2015-11" db="EMBL/GenBank/DDBJ databases">
        <title>Sequence of Pedobacter ginsenosidimutans.</title>
        <authorList>
            <person name="Carson E."/>
            <person name="Keyser V."/>
            <person name="Newman J."/>
            <person name="Miller J."/>
        </authorList>
    </citation>
    <scope>NUCLEOTIDE SEQUENCE [LARGE SCALE GENOMIC DNA]</scope>
    <source>
        <strain evidence="1 2">KACC 14530</strain>
    </source>
</reference>
<accession>A0A0T5VTR8</accession>
<dbReference type="STRING" id="687842.ASU31_05880"/>
<gene>
    <name evidence="1" type="ORF">ASU31_05880</name>
</gene>
<dbReference type="EMBL" id="LMZQ01000003">
    <property type="protein sequence ID" value="KRT17200.1"/>
    <property type="molecule type" value="Genomic_DNA"/>
</dbReference>
<proteinExistence type="predicted"/>